<evidence type="ECO:0000313" key="1">
    <source>
        <dbReference type="EMBL" id="OBU63632.1"/>
    </source>
</evidence>
<dbReference type="Proteomes" id="UP000092125">
    <property type="component" value="Unassembled WGS sequence"/>
</dbReference>
<name>A0AAP7GWD8_STEMA</name>
<organism evidence="1 2">
    <name type="scientific">Stenotrophomonas maltophilia</name>
    <name type="common">Pseudomonas maltophilia</name>
    <name type="synonym">Xanthomonas maltophilia</name>
    <dbReference type="NCBI Taxonomy" id="40324"/>
    <lineage>
        <taxon>Bacteria</taxon>
        <taxon>Pseudomonadati</taxon>
        <taxon>Pseudomonadota</taxon>
        <taxon>Gammaproteobacteria</taxon>
        <taxon>Lysobacterales</taxon>
        <taxon>Lysobacteraceae</taxon>
        <taxon>Stenotrophomonas</taxon>
        <taxon>Stenotrophomonas maltophilia group</taxon>
    </lineage>
</organism>
<dbReference type="AlphaFoldDB" id="A0AAP7GWD8"/>
<comment type="caution">
    <text evidence="1">The sequence shown here is derived from an EMBL/GenBank/DDBJ whole genome shotgun (WGS) entry which is preliminary data.</text>
</comment>
<sequence>MTWLYDTAMLVHGGSGYAIAAGHVRQLYTGVMQQGLDLSHLLLAKLRFATTGTTSFPSLAYPPSCCLSVGRPCLVLRLLGYRQLLMT</sequence>
<accession>A0AAP7GWD8</accession>
<proteinExistence type="predicted"/>
<dbReference type="EMBL" id="LYVI01000001">
    <property type="protein sequence ID" value="OBU63632.1"/>
    <property type="molecule type" value="Genomic_DNA"/>
</dbReference>
<reference evidence="1 2" key="1">
    <citation type="submission" date="2016-05" db="EMBL/GenBank/DDBJ databases">
        <title>Draft Genome Sequences of Stenotrophomonas maltophilia Strains Sm32COP, Sm41DVV, Sm46PAILV, SmF3, SmF22, SmSOFb1 and SmCVFa1, Isolated from Different Manures, in France.</title>
        <authorList>
            <person name="Nazaret S."/>
            <person name="Bodilis J."/>
        </authorList>
    </citation>
    <scope>NUCLEOTIDE SEQUENCE [LARGE SCALE GENOMIC DNA]</scope>
    <source>
        <strain evidence="1 2">Sm41DVV</strain>
    </source>
</reference>
<evidence type="ECO:0000313" key="2">
    <source>
        <dbReference type="Proteomes" id="UP000092125"/>
    </source>
</evidence>
<protein>
    <submittedName>
        <fullName evidence="1">Uncharacterized protein</fullName>
    </submittedName>
</protein>
<gene>
    <name evidence="1" type="ORF">A9K56_02750</name>
</gene>